<feature type="compositionally biased region" description="Basic and acidic residues" evidence="1">
    <location>
        <begin position="177"/>
        <end position="199"/>
    </location>
</feature>
<dbReference type="InterPro" id="IPR005183">
    <property type="entry name" value="DUF305_CopM-like"/>
</dbReference>
<dbReference type="InterPro" id="IPR012347">
    <property type="entry name" value="Ferritin-like"/>
</dbReference>
<protein>
    <submittedName>
        <fullName evidence="3">DUF305 domain-containing protein</fullName>
    </submittedName>
</protein>
<organism evidence="3 4">
    <name type="scientific">Nonomuraea longispora</name>
    <dbReference type="NCBI Taxonomy" id="1848320"/>
    <lineage>
        <taxon>Bacteria</taxon>
        <taxon>Bacillati</taxon>
        <taxon>Actinomycetota</taxon>
        <taxon>Actinomycetes</taxon>
        <taxon>Streptosporangiales</taxon>
        <taxon>Streptosporangiaceae</taxon>
        <taxon>Nonomuraea</taxon>
    </lineage>
</organism>
<reference evidence="3 4" key="1">
    <citation type="submission" date="2019-02" db="EMBL/GenBank/DDBJ databases">
        <title>Draft genome sequences of novel Actinobacteria.</title>
        <authorList>
            <person name="Sahin N."/>
            <person name="Ay H."/>
            <person name="Saygin H."/>
        </authorList>
    </citation>
    <scope>NUCLEOTIDE SEQUENCE [LARGE SCALE GENOMIC DNA]</scope>
    <source>
        <strain evidence="3 4">KC201</strain>
    </source>
</reference>
<dbReference type="OrthoDB" id="3538028at2"/>
<dbReference type="PROSITE" id="PS51257">
    <property type="entry name" value="PROKAR_LIPOPROTEIN"/>
    <property type="match status" value="1"/>
</dbReference>
<dbReference type="AlphaFoldDB" id="A0A4R4N8G0"/>
<accession>A0A4R4N8G0</accession>
<dbReference type="Proteomes" id="UP000295157">
    <property type="component" value="Unassembled WGS sequence"/>
</dbReference>
<keyword evidence="4" id="KW-1185">Reference proteome</keyword>
<feature type="region of interest" description="Disordered" evidence="1">
    <location>
        <begin position="163"/>
        <end position="199"/>
    </location>
</feature>
<proteinExistence type="predicted"/>
<evidence type="ECO:0000256" key="1">
    <source>
        <dbReference type="SAM" id="MobiDB-lite"/>
    </source>
</evidence>
<sequence>MSVARAGRPARAFPEVVRVSRVLGSLLLTVLLLGCSAAPAPAPSGSFTTTDVAWLQLAEALHTRALPLLELAGDRTADRPLAGLAARLGEKHESERGRLRALLAQARVTGGNPHEQHDMPGMPTAADLETLSELRDDAFDRRFVTLLRAYLKQLALVADGEQNAGGARQARELAASMRRDHTADLGELDRVAGRHEAAR</sequence>
<dbReference type="Pfam" id="PF03713">
    <property type="entry name" value="DUF305"/>
    <property type="match status" value="1"/>
</dbReference>
<evidence type="ECO:0000313" key="3">
    <source>
        <dbReference type="EMBL" id="TDC05179.1"/>
    </source>
</evidence>
<comment type="caution">
    <text evidence="3">The sequence shown here is derived from an EMBL/GenBank/DDBJ whole genome shotgun (WGS) entry which is preliminary data.</text>
</comment>
<feature type="domain" description="DUF305" evidence="2">
    <location>
        <begin position="51"/>
        <end position="190"/>
    </location>
</feature>
<dbReference type="EMBL" id="SMJZ01000074">
    <property type="protein sequence ID" value="TDC05179.1"/>
    <property type="molecule type" value="Genomic_DNA"/>
</dbReference>
<dbReference type="Gene3D" id="1.20.1260.10">
    <property type="match status" value="1"/>
</dbReference>
<name>A0A4R4N8G0_9ACTN</name>
<evidence type="ECO:0000313" key="4">
    <source>
        <dbReference type="Proteomes" id="UP000295157"/>
    </source>
</evidence>
<gene>
    <name evidence="3" type="ORF">E1267_20280</name>
</gene>
<evidence type="ECO:0000259" key="2">
    <source>
        <dbReference type="Pfam" id="PF03713"/>
    </source>
</evidence>